<organism evidence="11 12">
    <name type="scientific">Microbacterium panaciterrae</name>
    <dbReference type="NCBI Taxonomy" id="985759"/>
    <lineage>
        <taxon>Bacteria</taxon>
        <taxon>Bacillati</taxon>
        <taxon>Actinomycetota</taxon>
        <taxon>Actinomycetes</taxon>
        <taxon>Micrococcales</taxon>
        <taxon>Microbacteriaceae</taxon>
        <taxon>Microbacterium</taxon>
    </lineage>
</organism>
<evidence type="ECO:0000256" key="9">
    <source>
        <dbReference type="ARBA" id="ARBA00049940"/>
    </source>
</evidence>
<comment type="catalytic activity">
    <reaction evidence="8">
        <text>fluoride(in) = fluoride(out)</text>
        <dbReference type="Rhea" id="RHEA:76159"/>
        <dbReference type="ChEBI" id="CHEBI:17051"/>
    </reaction>
    <physiologicalReaction direction="left-to-right" evidence="8">
        <dbReference type="Rhea" id="RHEA:76160"/>
    </physiologicalReaction>
</comment>
<proteinExistence type="inferred from homology"/>
<dbReference type="Proteomes" id="UP001500731">
    <property type="component" value="Unassembled WGS sequence"/>
</dbReference>
<dbReference type="EMBL" id="BAABGP010000005">
    <property type="protein sequence ID" value="GAA4480607.1"/>
    <property type="molecule type" value="Genomic_DNA"/>
</dbReference>
<feature type="transmembrane region" description="Helical" evidence="10">
    <location>
        <begin position="102"/>
        <end position="123"/>
    </location>
</feature>
<gene>
    <name evidence="10" type="primary">fluC</name>
    <name evidence="10" type="synonym">crcB</name>
    <name evidence="11" type="ORF">GCM10023171_07680</name>
</gene>
<keyword evidence="3 10" id="KW-0812">Transmembrane</keyword>
<dbReference type="PANTHER" id="PTHR28259:SF1">
    <property type="entry name" value="FLUORIDE EXPORT PROTEIN 1-RELATED"/>
    <property type="match status" value="1"/>
</dbReference>
<evidence type="ECO:0000256" key="2">
    <source>
        <dbReference type="ARBA" id="ARBA00022475"/>
    </source>
</evidence>
<evidence type="ECO:0000256" key="6">
    <source>
        <dbReference type="ARBA" id="ARBA00023303"/>
    </source>
</evidence>
<keyword evidence="5 10" id="KW-0472">Membrane</keyword>
<feature type="transmembrane region" description="Helical" evidence="10">
    <location>
        <begin position="73"/>
        <end position="96"/>
    </location>
</feature>
<evidence type="ECO:0000256" key="3">
    <source>
        <dbReference type="ARBA" id="ARBA00022692"/>
    </source>
</evidence>
<sequence>MTSPIPLRLALVVAGGVVGTAARLGLGLALPPATGAAAGLGAVPWATLIANIVGAFLIGVLAARLPGSSAVRVLLGTGALGGFTTYSAFAVGTVTLWQTQPWLAAGYAVISVVLGIGAAALGLDLARPRSTHTQAHG</sequence>
<evidence type="ECO:0000313" key="12">
    <source>
        <dbReference type="Proteomes" id="UP001500731"/>
    </source>
</evidence>
<reference evidence="12" key="1">
    <citation type="journal article" date="2019" name="Int. J. Syst. Evol. Microbiol.">
        <title>The Global Catalogue of Microorganisms (GCM) 10K type strain sequencing project: providing services to taxonomists for standard genome sequencing and annotation.</title>
        <authorList>
            <consortium name="The Broad Institute Genomics Platform"/>
            <consortium name="The Broad Institute Genome Sequencing Center for Infectious Disease"/>
            <person name="Wu L."/>
            <person name="Ma J."/>
        </authorList>
    </citation>
    <scope>NUCLEOTIDE SEQUENCE [LARGE SCALE GENOMIC DNA]</scope>
    <source>
        <strain evidence="12">JCM 17839</strain>
    </source>
</reference>
<evidence type="ECO:0000256" key="8">
    <source>
        <dbReference type="ARBA" id="ARBA00035585"/>
    </source>
</evidence>
<evidence type="ECO:0000313" key="11">
    <source>
        <dbReference type="EMBL" id="GAA4480607.1"/>
    </source>
</evidence>
<evidence type="ECO:0000256" key="1">
    <source>
        <dbReference type="ARBA" id="ARBA00004651"/>
    </source>
</evidence>
<comment type="caution">
    <text evidence="11">The sequence shown here is derived from an EMBL/GenBank/DDBJ whole genome shotgun (WGS) entry which is preliminary data.</text>
</comment>
<protein>
    <recommendedName>
        <fullName evidence="10">Fluoride-specific ion channel FluC</fullName>
    </recommendedName>
</protein>
<dbReference type="HAMAP" id="MF_00454">
    <property type="entry name" value="FluC"/>
    <property type="match status" value="1"/>
</dbReference>
<keyword evidence="10" id="KW-0479">Metal-binding</keyword>
<dbReference type="InterPro" id="IPR003691">
    <property type="entry name" value="FluC"/>
</dbReference>
<name>A0ABP8P2C5_9MICO</name>
<keyword evidence="6 10" id="KW-0407">Ion channel</keyword>
<keyword evidence="10" id="KW-0813">Transport</keyword>
<accession>A0ABP8P2C5</accession>
<keyword evidence="10" id="KW-0915">Sodium</keyword>
<comment type="activity regulation">
    <text evidence="10">Na(+) is not transported, but it plays an essential structural role and its presence is essential for fluoride channel function.</text>
</comment>
<feature type="binding site" evidence="10">
    <location>
        <position position="84"/>
    </location>
    <ligand>
        <name>Na(+)</name>
        <dbReference type="ChEBI" id="CHEBI:29101"/>
        <note>structural</note>
    </ligand>
</feature>
<feature type="transmembrane region" description="Helical" evidence="10">
    <location>
        <begin position="42"/>
        <end position="61"/>
    </location>
</feature>
<feature type="transmembrane region" description="Helical" evidence="10">
    <location>
        <begin position="7"/>
        <end position="30"/>
    </location>
</feature>
<evidence type="ECO:0000256" key="10">
    <source>
        <dbReference type="HAMAP-Rule" id="MF_00454"/>
    </source>
</evidence>
<dbReference type="Pfam" id="PF02537">
    <property type="entry name" value="CRCB"/>
    <property type="match status" value="1"/>
</dbReference>
<comment type="similarity">
    <text evidence="7 10">Belongs to the fluoride channel Fluc/FEX (TC 1.A.43) family.</text>
</comment>
<keyword evidence="4 10" id="KW-1133">Transmembrane helix</keyword>
<keyword evidence="10" id="KW-0406">Ion transport</keyword>
<dbReference type="RefSeq" id="WP_345184535.1">
    <property type="nucleotide sequence ID" value="NZ_BAABGP010000005.1"/>
</dbReference>
<keyword evidence="12" id="KW-1185">Reference proteome</keyword>
<evidence type="ECO:0000256" key="4">
    <source>
        <dbReference type="ARBA" id="ARBA00022989"/>
    </source>
</evidence>
<feature type="binding site" evidence="10">
    <location>
        <position position="81"/>
    </location>
    <ligand>
        <name>Na(+)</name>
        <dbReference type="ChEBI" id="CHEBI:29101"/>
        <note>structural</note>
    </ligand>
</feature>
<keyword evidence="2 10" id="KW-1003">Cell membrane</keyword>
<comment type="function">
    <text evidence="9 10">Fluoride-specific ion channel. Important for reducing fluoride concentration in the cell, thus reducing its toxicity.</text>
</comment>
<comment type="subcellular location">
    <subcellularLocation>
        <location evidence="1 10">Cell membrane</location>
        <topology evidence="1 10">Multi-pass membrane protein</topology>
    </subcellularLocation>
</comment>
<dbReference type="PANTHER" id="PTHR28259">
    <property type="entry name" value="FLUORIDE EXPORT PROTEIN 1-RELATED"/>
    <property type="match status" value="1"/>
</dbReference>
<evidence type="ECO:0000256" key="5">
    <source>
        <dbReference type="ARBA" id="ARBA00023136"/>
    </source>
</evidence>
<evidence type="ECO:0000256" key="7">
    <source>
        <dbReference type="ARBA" id="ARBA00035120"/>
    </source>
</evidence>